<evidence type="ECO:0000313" key="1">
    <source>
        <dbReference type="EMBL" id="QKZ18815.1"/>
    </source>
</evidence>
<name>A0A7H8T5N4_STRCX</name>
<dbReference type="EMBL" id="CP056041">
    <property type="protein sequence ID" value="QKZ18815.1"/>
    <property type="molecule type" value="Genomic_DNA"/>
</dbReference>
<dbReference type="Proteomes" id="UP000509418">
    <property type="component" value="Chromosome"/>
</dbReference>
<keyword evidence="2" id="KW-1185">Reference proteome</keyword>
<organism evidence="1 2">
    <name type="scientific">Streptomyces chartreusis</name>
    <dbReference type="NCBI Taxonomy" id="1969"/>
    <lineage>
        <taxon>Bacteria</taxon>
        <taxon>Bacillati</taxon>
        <taxon>Actinomycetota</taxon>
        <taxon>Actinomycetes</taxon>
        <taxon>Kitasatosporales</taxon>
        <taxon>Streptomycetaceae</taxon>
        <taxon>Streptomyces</taxon>
    </lineage>
</organism>
<dbReference type="RefSeq" id="WP_176575562.1">
    <property type="nucleotide sequence ID" value="NZ_CBDRGH010000053.1"/>
</dbReference>
<reference evidence="1 2" key="1">
    <citation type="submission" date="2020-06" db="EMBL/GenBank/DDBJ databases">
        <title>Genome mining for natural products.</title>
        <authorList>
            <person name="Zhang B."/>
            <person name="Shi J."/>
            <person name="Ge H."/>
        </authorList>
    </citation>
    <scope>NUCLEOTIDE SEQUENCE [LARGE SCALE GENOMIC DNA]</scope>
    <source>
        <strain evidence="1 2">NA02069</strain>
    </source>
</reference>
<protein>
    <submittedName>
        <fullName evidence="1">Uncharacterized protein</fullName>
    </submittedName>
</protein>
<accession>A0A7H8T5N4</accession>
<dbReference type="AlphaFoldDB" id="A0A7H8T5N4"/>
<gene>
    <name evidence="1" type="ORF">HUT05_16460</name>
</gene>
<sequence>MIPPIWSALREQIAADRRSSGNRELANGHYMNIVLTSAPLDMEEIYALYEELSRKFRGQLPSGRKTTLRVSAEAAAKHYEVKELCDEADFARRGLFVHSALMLRFLTQLREAGPLPQLELPPLF</sequence>
<evidence type="ECO:0000313" key="2">
    <source>
        <dbReference type="Proteomes" id="UP000509418"/>
    </source>
</evidence>
<proteinExistence type="predicted"/>